<keyword evidence="3" id="KW-1185">Reference proteome</keyword>
<dbReference type="Gene3D" id="3.50.50.60">
    <property type="entry name" value="FAD/NAD(P)-binding domain"/>
    <property type="match status" value="1"/>
</dbReference>
<dbReference type="Proteomes" id="UP000592181">
    <property type="component" value="Unassembled WGS sequence"/>
</dbReference>
<dbReference type="PANTHER" id="PTHR13847">
    <property type="entry name" value="SARCOSINE DEHYDROGENASE-RELATED"/>
    <property type="match status" value="1"/>
</dbReference>
<sequence length="462" mass="49253">MASPTDPAEATELADVVELPERADVAVVGGGFTGLWAAYYLLRQRPDIHVVVLEAEHVGFGASGRNGGWVSALFPVGGDALAARHGAASARAMLDALVETVDEVGQVCVHEGIDAGFVRGGTLAVARGDAQAARARAGVEANRRWGGSARWLDREQTRERLAAADTPGRPVRGATFDPACARIHPRALVDGLAAAVRRLGGTVVEQARVADVRRAGAGAGGEGHLIRLADGRALSADAVVRATEAWTATLPRLRHRVAPVYSLMVATEPLTPQQWSAVGLAEREVFTDHGYLVVYGQRTVDDRIAFGGRGAPYHLGSRIDPGFDTDERVFTALRTYLRRLLPQVELDFSHAWGGPLGVPRDWHPSVTWDPEGRVGSAGGYVGDGVAATHLAGRTLAELITGQQTRRTGLPWVGHRSPDWEREPLRWLGINSGLGVATLADHEERLTGRPSLAGQVVDRLTGH</sequence>
<accession>A0A852X9Y9</accession>
<dbReference type="InterPro" id="IPR006076">
    <property type="entry name" value="FAD-dep_OxRdtase"/>
</dbReference>
<name>A0A852X9Y9_9MICO</name>
<dbReference type="SUPFAM" id="SSF51905">
    <property type="entry name" value="FAD/NAD(P)-binding domain"/>
    <property type="match status" value="1"/>
</dbReference>
<organism evidence="2 3">
    <name type="scientific">Janibacter alkaliphilus</name>
    <dbReference type="NCBI Taxonomy" id="1069963"/>
    <lineage>
        <taxon>Bacteria</taxon>
        <taxon>Bacillati</taxon>
        <taxon>Actinomycetota</taxon>
        <taxon>Actinomycetes</taxon>
        <taxon>Micrococcales</taxon>
        <taxon>Intrasporangiaceae</taxon>
        <taxon>Janibacter</taxon>
    </lineage>
</organism>
<evidence type="ECO:0000259" key="1">
    <source>
        <dbReference type="Pfam" id="PF01266"/>
    </source>
</evidence>
<dbReference type="AlphaFoldDB" id="A0A852X9Y9"/>
<dbReference type="Pfam" id="PF01266">
    <property type="entry name" value="DAO"/>
    <property type="match status" value="1"/>
</dbReference>
<dbReference type="GO" id="GO:0005737">
    <property type="term" value="C:cytoplasm"/>
    <property type="evidence" value="ECO:0007669"/>
    <property type="project" value="TreeGrafter"/>
</dbReference>
<feature type="domain" description="FAD dependent oxidoreductase" evidence="1">
    <location>
        <begin position="24"/>
        <end position="398"/>
    </location>
</feature>
<reference evidence="2 3" key="1">
    <citation type="submission" date="2020-07" db="EMBL/GenBank/DDBJ databases">
        <title>Sequencing the genomes of 1000 actinobacteria strains.</title>
        <authorList>
            <person name="Klenk H.-P."/>
        </authorList>
    </citation>
    <scope>NUCLEOTIDE SEQUENCE [LARGE SCALE GENOMIC DNA]</scope>
    <source>
        <strain evidence="2 3">DSM 24723</strain>
    </source>
</reference>
<comment type="caution">
    <text evidence="2">The sequence shown here is derived from an EMBL/GenBank/DDBJ whole genome shotgun (WGS) entry which is preliminary data.</text>
</comment>
<protein>
    <submittedName>
        <fullName evidence="2">Glycine/D-amino acid oxidase-like deaminating enzyme</fullName>
    </submittedName>
</protein>
<evidence type="ECO:0000313" key="3">
    <source>
        <dbReference type="Proteomes" id="UP000592181"/>
    </source>
</evidence>
<evidence type="ECO:0000313" key="2">
    <source>
        <dbReference type="EMBL" id="NYG37563.1"/>
    </source>
</evidence>
<gene>
    <name evidence="2" type="ORF">BJY28_002032</name>
</gene>
<dbReference type="Gene3D" id="3.30.9.10">
    <property type="entry name" value="D-Amino Acid Oxidase, subunit A, domain 2"/>
    <property type="match status" value="1"/>
</dbReference>
<dbReference type="PANTHER" id="PTHR13847:SF285">
    <property type="entry name" value="FAD DEPENDENT OXIDOREDUCTASE DOMAIN-CONTAINING PROTEIN"/>
    <property type="match status" value="1"/>
</dbReference>
<dbReference type="EMBL" id="JACBZX010000001">
    <property type="protein sequence ID" value="NYG37563.1"/>
    <property type="molecule type" value="Genomic_DNA"/>
</dbReference>
<dbReference type="InterPro" id="IPR036188">
    <property type="entry name" value="FAD/NAD-bd_sf"/>
</dbReference>
<proteinExistence type="predicted"/>